<reference evidence="3 4" key="1">
    <citation type="submission" date="2016-10" db="EMBL/GenBank/DDBJ databases">
        <authorList>
            <person name="de Groot N.N."/>
        </authorList>
    </citation>
    <scope>NUCLEOTIDE SEQUENCE [LARGE SCALE GENOMIC DNA]</scope>
    <source>
        <strain evidence="3 4">DSM 44637</strain>
    </source>
</reference>
<evidence type="ECO:0000313" key="4">
    <source>
        <dbReference type="Proteomes" id="UP000199137"/>
    </source>
</evidence>
<dbReference type="PIRSF" id="PIRSF028177">
    <property type="entry name" value="Polyketide_synth_Omtfrase_TcmP"/>
    <property type="match status" value="1"/>
</dbReference>
<dbReference type="GO" id="GO:0032259">
    <property type="term" value="P:methylation"/>
    <property type="evidence" value="ECO:0007669"/>
    <property type="project" value="UniProtKB-KW"/>
</dbReference>
<keyword evidence="1 3" id="KW-0489">Methyltransferase</keyword>
<evidence type="ECO:0000256" key="2">
    <source>
        <dbReference type="ARBA" id="ARBA00022679"/>
    </source>
</evidence>
<dbReference type="Pfam" id="PF04072">
    <property type="entry name" value="LCM"/>
    <property type="match status" value="1"/>
</dbReference>
<accession>A0A1I6AP79</accession>
<dbReference type="PANTHER" id="PTHR43619:SF2">
    <property type="entry name" value="S-ADENOSYL-L-METHIONINE-DEPENDENT METHYLTRANSFERASES SUPERFAMILY PROTEIN"/>
    <property type="match status" value="1"/>
</dbReference>
<name>A0A1I6AP79_9PSEU</name>
<dbReference type="GO" id="GO:0008168">
    <property type="term" value="F:methyltransferase activity"/>
    <property type="evidence" value="ECO:0007669"/>
    <property type="project" value="UniProtKB-KW"/>
</dbReference>
<dbReference type="PANTHER" id="PTHR43619">
    <property type="entry name" value="S-ADENOSYL-L-METHIONINE-DEPENDENT METHYLTRANSFERASE YKTD-RELATED"/>
    <property type="match status" value="1"/>
</dbReference>
<dbReference type="EMBL" id="FOWC01000020">
    <property type="protein sequence ID" value="SFQ70449.1"/>
    <property type="molecule type" value="Genomic_DNA"/>
</dbReference>
<dbReference type="STRING" id="112413.SAMN05421854_12042"/>
<dbReference type="AlphaFoldDB" id="A0A1I6AP79"/>
<dbReference type="Proteomes" id="UP000199137">
    <property type="component" value="Unassembled WGS sequence"/>
</dbReference>
<dbReference type="InterPro" id="IPR029063">
    <property type="entry name" value="SAM-dependent_MTases_sf"/>
</dbReference>
<sequence>MGKPVELGAVQETLLIPLYGRALDAKKRHPVLGDAKAAELVERIDYDFAKFRGPALSGSVLRSAIFDGWVRRFLSAHPAGTVVELGTGLNTRAQRLGTDRMHWFDLDLPDTVALRREFFADSGRVTTISASVLDPEWLDQVAGTAGPYFFVSEAVLLYLAEDQVREVVHRLADRFPGSGFAFDTGGRAMMRNQDRNPVFKTLTARMQWECDDPRRLEEWGLRLEESRTFATPQPELARTWPARYRYGLPLLARLLPPLINTYKINLFTLG</sequence>
<dbReference type="SUPFAM" id="SSF53335">
    <property type="entry name" value="S-adenosyl-L-methionine-dependent methyltransferases"/>
    <property type="match status" value="1"/>
</dbReference>
<dbReference type="InterPro" id="IPR016874">
    <property type="entry name" value="TcmP-like"/>
</dbReference>
<dbReference type="RefSeq" id="WP_093576856.1">
    <property type="nucleotide sequence ID" value="NZ_FOWC01000020.1"/>
</dbReference>
<organism evidence="3 4">
    <name type="scientific">Amycolatopsis rubida</name>
    <dbReference type="NCBI Taxonomy" id="112413"/>
    <lineage>
        <taxon>Bacteria</taxon>
        <taxon>Bacillati</taxon>
        <taxon>Actinomycetota</taxon>
        <taxon>Actinomycetes</taxon>
        <taxon>Pseudonocardiales</taxon>
        <taxon>Pseudonocardiaceae</taxon>
        <taxon>Amycolatopsis</taxon>
    </lineage>
</organism>
<dbReference type="InterPro" id="IPR007213">
    <property type="entry name" value="Ppm1/Ppm2/Tcmp"/>
</dbReference>
<proteinExistence type="predicted"/>
<protein>
    <submittedName>
        <fullName evidence="3">O-Methyltransferase involved in polyketide biosynthesis</fullName>
    </submittedName>
</protein>
<keyword evidence="2 3" id="KW-0808">Transferase</keyword>
<evidence type="ECO:0000256" key="1">
    <source>
        <dbReference type="ARBA" id="ARBA00022603"/>
    </source>
</evidence>
<dbReference type="Gene3D" id="3.40.50.150">
    <property type="entry name" value="Vaccinia Virus protein VP39"/>
    <property type="match status" value="1"/>
</dbReference>
<evidence type="ECO:0000313" key="3">
    <source>
        <dbReference type="EMBL" id="SFQ70449.1"/>
    </source>
</evidence>
<dbReference type="OrthoDB" id="9800233at2"/>
<gene>
    <name evidence="3" type="ORF">SAMN05421854_12042</name>
</gene>